<accession>A0A327VY36</accession>
<evidence type="ECO:0000256" key="1">
    <source>
        <dbReference type="SAM" id="MobiDB-lite"/>
    </source>
</evidence>
<sequence length="48" mass="5099">MQHEVTAQIEKKVYQSPELKDLGKIGEVTNTNSSGAGSQDSGTNGYNS</sequence>
<keyword evidence="3" id="KW-1185">Reference proteome</keyword>
<feature type="compositionally biased region" description="Polar residues" evidence="1">
    <location>
        <begin position="28"/>
        <end position="48"/>
    </location>
</feature>
<evidence type="ECO:0000313" key="2">
    <source>
        <dbReference type="EMBL" id="RAJ76672.1"/>
    </source>
</evidence>
<protein>
    <submittedName>
        <fullName evidence="2">Uncharacterized protein</fullName>
    </submittedName>
</protein>
<dbReference type="EMBL" id="QLMA01000008">
    <property type="protein sequence ID" value="RAJ76672.1"/>
    <property type="molecule type" value="Genomic_DNA"/>
</dbReference>
<proteinExistence type="predicted"/>
<organism evidence="2 3">
    <name type="scientific">Chitinophaga dinghuensis</name>
    <dbReference type="NCBI Taxonomy" id="1539050"/>
    <lineage>
        <taxon>Bacteria</taxon>
        <taxon>Pseudomonadati</taxon>
        <taxon>Bacteroidota</taxon>
        <taxon>Chitinophagia</taxon>
        <taxon>Chitinophagales</taxon>
        <taxon>Chitinophagaceae</taxon>
        <taxon>Chitinophaga</taxon>
    </lineage>
</organism>
<feature type="compositionally biased region" description="Basic and acidic residues" evidence="1">
    <location>
        <begin position="1"/>
        <end position="24"/>
    </location>
</feature>
<name>A0A327VY36_9BACT</name>
<reference evidence="2 3" key="1">
    <citation type="submission" date="2018-06" db="EMBL/GenBank/DDBJ databases">
        <title>Genomic Encyclopedia of Archaeal and Bacterial Type Strains, Phase II (KMG-II): from individual species to whole genera.</title>
        <authorList>
            <person name="Goeker M."/>
        </authorList>
    </citation>
    <scope>NUCLEOTIDE SEQUENCE [LARGE SCALE GENOMIC DNA]</scope>
    <source>
        <strain evidence="2 3">DSM 29821</strain>
    </source>
</reference>
<feature type="region of interest" description="Disordered" evidence="1">
    <location>
        <begin position="1"/>
        <end position="48"/>
    </location>
</feature>
<dbReference type="Proteomes" id="UP000249819">
    <property type="component" value="Unassembled WGS sequence"/>
</dbReference>
<comment type="caution">
    <text evidence="2">The sequence shown here is derived from an EMBL/GenBank/DDBJ whole genome shotgun (WGS) entry which is preliminary data.</text>
</comment>
<dbReference type="RefSeq" id="WP_170137884.1">
    <property type="nucleotide sequence ID" value="NZ_QLMA01000008.1"/>
</dbReference>
<evidence type="ECO:0000313" key="3">
    <source>
        <dbReference type="Proteomes" id="UP000249819"/>
    </source>
</evidence>
<gene>
    <name evidence="2" type="ORF">CLV59_108192</name>
</gene>
<dbReference type="AlphaFoldDB" id="A0A327VY36"/>